<dbReference type="InterPro" id="IPR000917">
    <property type="entry name" value="Sulfatase_N"/>
</dbReference>
<name>A0A6B2M1K5_9BACT</name>
<dbReference type="Pfam" id="PF00884">
    <property type="entry name" value="Sulfatase"/>
    <property type="match status" value="1"/>
</dbReference>
<evidence type="ECO:0000313" key="8">
    <source>
        <dbReference type="Proteomes" id="UP000478417"/>
    </source>
</evidence>
<dbReference type="EMBL" id="JAAGNX010000002">
    <property type="protein sequence ID" value="NDV62603.1"/>
    <property type="molecule type" value="Genomic_DNA"/>
</dbReference>
<dbReference type="Gene3D" id="3.30.1120.10">
    <property type="match status" value="1"/>
</dbReference>
<dbReference type="InterPro" id="IPR017850">
    <property type="entry name" value="Alkaline_phosphatase_core_sf"/>
</dbReference>
<dbReference type="InterPro" id="IPR024607">
    <property type="entry name" value="Sulfatase_CS"/>
</dbReference>
<evidence type="ECO:0000256" key="1">
    <source>
        <dbReference type="ARBA" id="ARBA00008779"/>
    </source>
</evidence>
<reference evidence="7 8" key="1">
    <citation type="submission" date="2020-02" db="EMBL/GenBank/DDBJ databases">
        <title>Albibacoteraceae fam. nov., the first described family within the subdivision 4 Verrucomicrobia.</title>
        <authorList>
            <person name="Xi F."/>
        </authorList>
    </citation>
    <scope>NUCLEOTIDE SEQUENCE [LARGE SCALE GENOMIC DNA]</scope>
    <source>
        <strain evidence="7 8">CK1056</strain>
    </source>
</reference>
<dbReference type="PANTHER" id="PTHR42693">
    <property type="entry name" value="ARYLSULFATASE FAMILY MEMBER"/>
    <property type="match status" value="1"/>
</dbReference>
<keyword evidence="4" id="KW-0106">Calcium</keyword>
<feature type="chain" id="PRO_5025479669" evidence="5">
    <location>
        <begin position="22"/>
        <end position="472"/>
    </location>
</feature>
<feature type="domain" description="Sulfatase N-terminal" evidence="6">
    <location>
        <begin position="26"/>
        <end position="346"/>
    </location>
</feature>
<evidence type="ECO:0000313" key="7">
    <source>
        <dbReference type="EMBL" id="NDV62603.1"/>
    </source>
</evidence>
<keyword evidence="3 7" id="KW-0378">Hydrolase</keyword>
<gene>
    <name evidence="7" type="ORF">G0Q06_09085</name>
</gene>
<keyword evidence="5" id="KW-0732">Signal</keyword>
<protein>
    <submittedName>
        <fullName evidence="7">Sulfatase-like hydrolase/transferase</fullName>
    </submittedName>
</protein>
<dbReference type="PANTHER" id="PTHR42693:SF53">
    <property type="entry name" value="ENDO-4-O-SULFATASE"/>
    <property type="match status" value="1"/>
</dbReference>
<evidence type="ECO:0000256" key="2">
    <source>
        <dbReference type="ARBA" id="ARBA00022723"/>
    </source>
</evidence>
<sequence length="472" mass="52773">MKYPILITALFLAFTHYISGASESPPNLVVILADDLGYADVGFNGGTEIPTPHIDKIADQGVQFTSAYVTYPVCGPSRAGFMSGRYPQRFGFERNPQYKTEDSNMGLPLSEDTIASALQKVGYTSGIVGKWHLGAHPDLHPLNRGFDFFYGHLGGGHRYFPEELTIKDSYKARNEIESYRTWILRNHEHVKPTKYLTDAFSDAAVEFIEENSDRPFFLFLSYNAPHGPLQATEEYLARFPSIENPDRRTYAAMVSALDDGVGRVLETLAANGLDENTLVFFLSDNGGPQSNASSNAPLRGWKSDVWEGGWRVPFALRWTGQLPVGTTYRDPVSALDIFATIADLANAPINPEKPLDGVNLVPHVTGKNPEPAHAAVFLRKFDAGAYAVRRGDYKMVIPPGKEKYLGLYNVDRDPQERFNFIVTKKDVFDEIDKVRLEWESGLIEPVFLGLSQTEAWQNRLKRAREAKAKKKD</sequence>
<dbReference type="PROSITE" id="PS00149">
    <property type="entry name" value="SULFATASE_2"/>
    <property type="match status" value="1"/>
</dbReference>
<dbReference type="InterPro" id="IPR050738">
    <property type="entry name" value="Sulfatase"/>
</dbReference>
<evidence type="ECO:0000256" key="3">
    <source>
        <dbReference type="ARBA" id="ARBA00022801"/>
    </source>
</evidence>
<proteinExistence type="inferred from homology"/>
<dbReference type="Proteomes" id="UP000478417">
    <property type="component" value="Unassembled WGS sequence"/>
</dbReference>
<keyword evidence="8" id="KW-1185">Reference proteome</keyword>
<comment type="caution">
    <text evidence="7">The sequence shown here is derived from an EMBL/GenBank/DDBJ whole genome shotgun (WGS) entry which is preliminary data.</text>
</comment>
<keyword evidence="2" id="KW-0479">Metal-binding</keyword>
<accession>A0A6B2M1K5</accession>
<dbReference type="GO" id="GO:0046872">
    <property type="term" value="F:metal ion binding"/>
    <property type="evidence" value="ECO:0007669"/>
    <property type="project" value="UniProtKB-KW"/>
</dbReference>
<dbReference type="GO" id="GO:0004065">
    <property type="term" value="F:arylsulfatase activity"/>
    <property type="evidence" value="ECO:0007669"/>
    <property type="project" value="TreeGrafter"/>
</dbReference>
<keyword evidence="7" id="KW-0808">Transferase</keyword>
<dbReference type="RefSeq" id="WP_163964755.1">
    <property type="nucleotide sequence ID" value="NZ_JAAGNX010000002.1"/>
</dbReference>
<evidence type="ECO:0000256" key="5">
    <source>
        <dbReference type="SAM" id="SignalP"/>
    </source>
</evidence>
<feature type="signal peptide" evidence="5">
    <location>
        <begin position="1"/>
        <end position="21"/>
    </location>
</feature>
<organism evidence="7 8">
    <name type="scientific">Oceanipulchritudo coccoides</name>
    <dbReference type="NCBI Taxonomy" id="2706888"/>
    <lineage>
        <taxon>Bacteria</taxon>
        <taxon>Pseudomonadati</taxon>
        <taxon>Verrucomicrobiota</taxon>
        <taxon>Opitutia</taxon>
        <taxon>Puniceicoccales</taxon>
        <taxon>Oceanipulchritudinaceae</taxon>
        <taxon>Oceanipulchritudo</taxon>
    </lineage>
</organism>
<evidence type="ECO:0000259" key="6">
    <source>
        <dbReference type="Pfam" id="PF00884"/>
    </source>
</evidence>
<dbReference type="AlphaFoldDB" id="A0A6B2M1K5"/>
<dbReference type="Gene3D" id="3.40.720.10">
    <property type="entry name" value="Alkaline Phosphatase, subunit A"/>
    <property type="match status" value="1"/>
</dbReference>
<dbReference type="GO" id="GO:0016740">
    <property type="term" value="F:transferase activity"/>
    <property type="evidence" value="ECO:0007669"/>
    <property type="project" value="UniProtKB-KW"/>
</dbReference>
<comment type="similarity">
    <text evidence="1">Belongs to the sulfatase family.</text>
</comment>
<evidence type="ECO:0000256" key="4">
    <source>
        <dbReference type="ARBA" id="ARBA00022837"/>
    </source>
</evidence>
<dbReference type="SUPFAM" id="SSF53649">
    <property type="entry name" value="Alkaline phosphatase-like"/>
    <property type="match status" value="1"/>
</dbReference>